<dbReference type="HAMAP" id="MF_00171">
    <property type="entry name" value="TruA"/>
    <property type="match status" value="1"/>
</dbReference>
<evidence type="ECO:0000313" key="7">
    <source>
        <dbReference type="EMBL" id="MCQ9209587.1"/>
    </source>
</evidence>
<reference evidence="7" key="1">
    <citation type="submission" date="2022-07" db="EMBL/GenBank/DDBJ databases">
        <authorList>
            <person name="Jung M.-Y."/>
            <person name="Lee M."/>
        </authorList>
    </citation>
    <scope>NUCLEOTIDE SEQUENCE</scope>
    <source>
        <strain evidence="7">S8</strain>
    </source>
</reference>
<accession>A0ABT1WM34</accession>
<dbReference type="Pfam" id="PF01416">
    <property type="entry name" value="PseudoU_synth_1"/>
    <property type="match status" value="2"/>
</dbReference>
<dbReference type="InterPro" id="IPR020095">
    <property type="entry name" value="PsdUridine_synth_TruA_C"/>
</dbReference>
<keyword evidence="8" id="KW-1185">Reference proteome</keyword>
<evidence type="ECO:0000256" key="5">
    <source>
        <dbReference type="RuleBase" id="RU003792"/>
    </source>
</evidence>
<evidence type="ECO:0000259" key="6">
    <source>
        <dbReference type="Pfam" id="PF01416"/>
    </source>
</evidence>
<dbReference type="Gene3D" id="3.30.70.660">
    <property type="entry name" value="Pseudouridine synthase I, catalytic domain, C-terminal subdomain"/>
    <property type="match status" value="1"/>
</dbReference>
<keyword evidence="2 4" id="KW-0819">tRNA processing</keyword>
<comment type="subunit">
    <text evidence="4">Homodimer.</text>
</comment>
<comment type="caution">
    <text evidence="7">The sequence shown here is derived from an EMBL/GenBank/DDBJ whole genome shotgun (WGS) entry which is preliminary data.</text>
</comment>
<reference evidence="7" key="2">
    <citation type="journal article" date="2023" name="Curr. Microbiol.">
        <title>Granulicatella seriolae sp. nov., a Novel Facultative Anaerobe Isolated from Yellowtail Marine Fish.</title>
        <authorList>
            <person name="Lee M."/>
            <person name="Choi Y.J."/>
            <person name="Farooq A."/>
            <person name="Jeong J.B."/>
            <person name="Jung M.Y."/>
        </authorList>
    </citation>
    <scope>NUCLEOTIDE SEQUENCE</scope>
    <source>
        <strain evidence="7">S8</strain>
    </source>
</reference>
<dbReference type="Gene3D" id="3.30.70.580">
    <property type="entry name" value="Pseudouridine synthase I, catalytic domain, N-terminal subdomain"/>
    <property type="match status" value="1"/>
</dbReference>
<dbReference type="EMBL" id="JANHNZ010000002">
    <property type="protein sequence ID" value="MCQ9209587.1"/>
    <property type="molecule type" value="Genomic_DNA"/>
</dbReference>
<dbReference type="Proteomes" id="UP001059480">
    <property type="component" value="Unassembled WGS sequence"/>
</dbReference>
<dbReference type="GO" id="GO:0160147">
    <property type="term" value="F:tRNA pseudouridine(38-40) synthase activity"/>
    <property type="evidence" value="ECO:0007669"/>
    <property type="project" value="UniProtKB-EC"/>
</dbReference>
<dbReference type="PIRSF" id="PIRSF001430">
    <property type="entry name" value="tRNA_psdUrid_synth"/>
    <property type="match status" value="1"/>
</dbReference>
<evidence type="ECO:0000256" key="1">
    <source>
        <dbReference type="ARBA" id="ARBA00009375"/>
    </source>
</evidence>
<comment type="similarity">
    <text evidence="1 4 5">Belongs to the tRNA pseudouridine synthase TruA family.</text>
</comment>
<dbReference type="CDD" id="cd02570">
    <property type="entry name" value="PseudoU_synth_EcTruA"/>
    <property type="match status" value="1"/>
</dbReference>
<organism evidence="7 8">
    <name type="scientific">Granulicatella seriolae</name>
    <dbReference type="NCBI Taxonomy" id="2967226"/>
    <lineage>
        <taxon>Bacteria</taxon>
        <taxon>Bacillati</taxon>
        <taxon>Bacillota</taxon>
        <taxon>Bacilli</taxon>
        <taxon>Lactobacillales</taxon>
        <taxon>Carnobacteriaceae</taxon>
        <taxon>Granulicatella</taxon>
    </lineage>
</organism>
<comment type="catalytic activity">
    <reaction evidence="4 5">
        <text>uridine(38/39/40) in tRNA = pseudouridine(38/39/40) in tRNA</text>
        <dbReference type="Rhea" id="RHEA:22376"/>
        <dbReference type="Rhea" id="RHEA-COMP:10085"/>
        <dbReference type="Rhea" id="RHEA-COMP:10087"/>
        <dbReference type="ChEBI" id="CHEBI:65314"/>
        <dbReference type="ChEBI" id="CHEBI:65315"/>
        <dbReference type="EC" id="5.4.99.12"/>
    </reaction>
</comment>
<reference evidence="7" key="3">
    <citation type="journal article" date="2023" name="Microbiol. Resour. Announc.">
        <title>Draft Genome Sequence of Granulicatella sp. Strain S8, Isolated from a Marine Fish, Seriola quinqueradiata.</title>
        <authorList>
            <person name="Lee M."/>
            <person name="Farooq A."/>
            <person name="Jeong J.B."/>
            <person name="Jung M.Y."/>
        </authorList>
    </citation>
    <scope>NUCLEOTIDE SEQUENCE</scope>
    <source>
        <strain evidence="7">S8</strain>
    </source>
</reference>
<comment type="function">
    <text evidence="4">Formation of pseudouridine at positions 38, 39 and 40 in the anticodon stem and loop of transfer RNAs.</text>
</comment>
<feature type="active site" description="Nucleophile" evidence="4">
    <location>
        <position position="53"/>
    </location>
</feature>
<keyword evidence="3 4" id="KW-0413">Isomerase</keyword>
<comment type="caution">
    <text evidence="4">Lacks conserved residue(s) required for the propagation of feature annotation.</text>
</comment>
<dbReference type="InterPro" id="IPR020097">
    <property type="entry name" value="PsdUridine_synth_TruA_a/b_dom"/>
</dbReference>
<dbReference type="PANTHER" id="PTHR11142">
    <property type="entry name" value="PSEUDOURIDYLATE SYNTHASE"/>
    <property type="match status" value="1"/>
</dbReference>
<dbReference type="PANTHER" id="PTHR11142:SF0">
    <property type="entry name" value="TRNA PSEUDOURIDINE SYNTHASE-LIKE 1"/>
    <property type="match status" value="1"/>
</dbReference>
<dbReference type="EC" id="5.4.99.12" evidence="4"/>
<dbReference type="InterPro" id="IPR020103">
    <property type="entry name" value="PsdUridine_synth_cat_dom_sf"/>
</dbReference>
<dbReference type="RefSeq" id="WP_256944698.1">
    <property type="nucleotide sequence ID" value="NZ_JANHNZ010000002.1"/>
</dbReference>
<sequence>MQRYMAIIEYDGSNYVGFQVQNNGNSIQAELNKALKSMTKGQDIAVSASGRTDSGVHALGQVIHFDYPLPIPVNNLLKALNSLLPDDIYVKQVKVVGDDFHARYSAKGKRYRYRVDVSDFPDPFKRLYCLHHAYRLNLADMQTALDGIVGLHDFTSFCSTKTDKTDKVRLVTKAEVFYDTALNEVQFVFEGAGFLYNMVRILVGTSLQIGNGLKPVGEMQRLLEVRNRNQAGPTAPPHGLYMEEVFY</sequence>
<evidence type="ECO:0000256" key="3">
    <source>
        <dbReference type="ARBA" id="ARBA00023235"/>
    </source>
</evidence>
<feature type="domain" description="Pseudouridine synthase I TruA alpha/beta" evidence="6">
    <location>
        <begin position="6"/>
        <end position="105"/>
    </location>
</feature>
<feature type="domain" description="Pseudouridine synthase I TruA alpha/beta" evidence="6">
    <location>
        <begin position="149"/>
        <end position="247"/>
    </location>
</feature>
<evidence type="ECO:0000256" key="2">
    <source>
        <dbReference type="ARBA" id="ARBA00022694"/>
    </source>
</evidence>
<dbReference type="InterPro" id="IPR001406">
    <property type="entry name" value="PsdUridine_synth_TruA"/>
</dbReference>
<proteinExistence type="inferred from homology"/>
<name>A0ABT1WM34_9LACT</name>
<gene>
    <name evidence="4 7" type="primary">truA</name>
    <name evidence="7" type="ORF">NPA36_03400</name>
</gene>
<feature type="binding site" evidence="4">
    <location>
        <position position="111"/>
    </location>
    <ligand>
        <name>substrate</name>
    </ligand>
</feature>
<protein>
    <recommendedName>
        <fullName evidence="4">tRNA pseudouridine synthase A</fullName>
        <ecNumber evidence="4">5.4.99.12</ecNumber>
    </recommendedName>
    <alternativeName>
        <fullName evidence="4">tRNA pseudouridine(38-40) synthase</fullName>
    </alternativeName>
    <alternativeName>
        <fullName evidence="4">tRNA pseudouridylate synthase I</fullName>
    </alternativeName>
    <alternativeName>
        <fullName evidence="4">tRNA-uridine isomerase I</fullName>
    </alternativeName>
</protein>
<dbReference type="SUPFAM" id="SSF55120">
    <property type="entry name" value="Pseudouridine synthase"/>
    <property type="match status" value="1"/>
</dbReference>
<dbReference type="InterPro" id="IPR020094">
    <property type="entry name" value="TruA/RsuA/RluB/E/F_N"/>
</dbReference>
<evidence type="ECO:0000256" key="4">
    <source>
        <dbReference type="HAMAP-Rule" id="MF_00171"/>
    </source>
</evidence>
<evidence type="ECO:0000313" key="8">
    <source>
        <dbReference type="Proteomes" id="UP001059480"/>
    </source>
</evidence>
<dbReference type="NCBIfam" id="TIGR00071">
    <property type="entry name" value="hisT_truA"/>
    <property type="match status" value="1"/>
</dbReference>